<dbReference type="EMBL" id="FOZV01000001">
    <property type="protein sequence ID" value="SFS37442.1"/>
    <property type="molecule type" value="Genomic_DNA"/>
</dbReference>
<evidence type="ECO:0000256" key="1">
    <source>
        <dbReference type="ARBA" id="ARBA00004651"/>
    </source>
</evidence>
<dbReference type="Proteomes" id="UP000198788">
    <property type="component" value="Unassembled WGS sequence"/>
</dbReference>
<dbReference type="AlphaFoldDB" id="A0A1I6PB50"/>
<organism evidence="7 8">
    <name type="scientific">Brevundimonas viscosa</name>
    <dbReference type="NCBI Taxonomy" id="871741"/>
    <lineage>
        <taxon>Bacteria</taxon>
        <taxon>Pseudomonadati</taxon>
        <taxon>Pseudomonadota</taxon>
        <taxon>Alphaproteobacteria</taxon>
        <taxon>Caulobacterales</taxon>
        <taxon>Caulobacteraceae</taxon>
        <taxon>Brevundimonas</taxon>
    </lineage>
</organism>
<dbReference type="Pfam" id="PF01810">
    <property type="entry name" value="LysE"/>
    <property type="match status" value="1"/>
</dbReference>
<dbReference type="RefSeq" id="WP_245777124.1">
    <property type="nucleotide sequence ID" value="NZ_FOZV01000001.1"/>
</dbReference>
<keyword evidence="4 6" id="KW-1133">Transmembrane helix</keyword>
<comment type="subcellular location">
    <subcellularLocation>
        <location evidence="1">Cell membrane</location>
        <topology evidence="1">Multi-pass membrane protein</topology>
    </subcellularLocation>
</comment>
<keyword evidence="8" id="KW-1185">Reference proteome</keyword>
<feature type="transmembrane region" description="Helical" evidence="6">
    <location>
        <begin position="13"/>
        <end position="37"/>
    </location>
</feature>
<dbReference type="PANTHER" id="PTHR30086">
    <property type="entry name" value="ARGININE EXPORTER PROTEIN ARGO"/>
    <property type="match status" value="1"/>
</dbReference>
<protein>
    <submittedName>
        <fullName evidence="7">Threonine/homoserine/homoserine lactone efflux protein</fullName>
    </submittedName>
</protein>
<proteinExistence type="predicted"/>
<keyword evidence="5 6" id="KW-0472">Membrane</keyword>
<feature type="transmembrane region" description="Helical" evidence="6">
    <location>
        <begin position="82"/>
        <end position="99"/>
    </location>
</feature>
<dbReference type="InterPro" id="IPR001123">
    <property type="entry name" value="LeuE-type"/>
</dbReference>
<feature type="transmembrane region" description="Helical" evidence="6">
    <location>
        <begin position="193"/>
        <end position="211"/>
    </location>
</feature>
<dbReference type="PANTHER" id="PTHR30086:SF20">
    <property type="entry name" value="ARGININE EXPORTER PROTEIN ARGO-RELATED"/>
    <property type="match status" value="1"/>
</dbReference>
<evidence type="ECO:0000256" key="4">
    <source>
        <dbReference type="ARBA" id="ARBA00022989"/>
    </source>
</evidence>
<evidence type="ECO:0000256" key="2">
    <source>
        <dbReference type="ARBA" id="ARBA00022475"/>
    </source>
</evidence>
<feature type="transmembrane region" description="Helical" evidence="6">
    <location>
        <begin position="49"/>
        <end position="76"/>
    </location>
</feature>
<sequence length="215" mass="22903">MIPHSAWPVDPGVLLPFLIAVALVELTPGPNMGWLALVSLDRGRAAGFAAVAGITVGLGAWMLAAAFGLTQALIAWPPIYQIIRWAGVLFLLWLAWEAWRGDGDPAEADGVDHHSSLRLFLRGMTGNLLNPKAALFYVALLPTFMRPERGSPLTQALVLGGLHLAVAVAIHALIVAGAAGARGPVLRRMQGRRMRAAMALGIAAVAVWMAWETRL</sequence>
<name>A0A1I6PB50_9CAUL</name>
<reference evidence="8" key="1">
    <citation type="submission" date="2016-10" db="EMBL/GenBank/DDBJ databases">
        <authorList>
            <person name="Varghese N."/>
            <person name="Submissions S."/>
        </authorList>
    </citation>
    <scope>NUCLEOTIDE SEQUENCE [LARGE SCALE GENOMIC DNA]</scope>
    <source>
        <strain evidence="8">CGMCC 1.10683</strain>
    </source>
</reference>
<evidence type="ECO:0000256" key="3">
    <source>
        <dbReference type="ARBA" id="ARBA00022692"/>
    </source>
</evidence>
<accession>A0A1I6PB50</accession>
<evidence type="ECO:0000313" key="7">
    <source>
        <dbReference type="EMBL" id="SFS37442.1"/>
    </source>
</evidence>
<keyword evidence="2" id="KW-1003">Cell membrane</keyword>
<dbReference type="GO" id="GO:0015171">
    <property type="term" value="F:amino acid transmembrane transporter activity"/>
    <property type="evidence" value="ECO:0007669"/>
    <property type="project" value="TreeGrafter"/>
</dbReference>
<dbReference type="GO" id="GO:0005886">
    <property type="term" value="C:plasma membrane"/>
    <property type="evidence" value="ECO:0007669"/>
    <property type="project" value="UniProtKB-SubCell"/>
</dbReference>
<keyword evidence="3 6" id="KW-0812">Transmembrane</keyword>
<gene>
    <name evidence="7" type="ORF">SAMN05192570_1002</name>
</gene>
<evidence type="ECO:0000256" key="6">
    <source>
        <dbReference type="SAM" id="Phobius"/>
    </source>
</evidence>
<evidence type="ECO:0000313" key="8">
    <source>
        <dbReference type="Proteomes" id="UP000198788"/>
    </source>
</evidence>
<feature type="transmembrane region" description="Helical" evidence="6">
    <location>
        <begin position="160"/>
        <end position="181"/>
    </location>
</feature>
<evidence type="ECO:0000256" key="5">
    <source>
        <dbReference type="ARBA" id="ARBA00023136"/>
    </source>
</evidence>